<comment type="caution">
    <text evidence="1">The sequence shown here is derived from an EMBL/GenBank/DDBJ whole genome shotgun (WGS) entry which is preliminary data.</text>
</comment>
<accession>A0A975X6I3</accession>
<dbReference type="Proteomes" id="UP000256780">
    <property type="component" value="Chromosome CBM2587_b"/>
</dbReference>
<dbReference type="AlphaFoldDB" id="A0A975X6I3"/>
<protein>
    <submittedName>
        <fullName evidence="1">Uncharacterized protein</fullName>
    </submittedName>
</protein>
<reference evidence="1 2" key="1">
    <citation type="submission" date="2018-01" db="EMBL/GenBank/DDBJ databases">
        <authorList>
            <person name="Clerissi C."/>
        </authorList>
    </citation>
    <scope>NUCLEOTIDE SEQUENCE [LARGE SCALE GENOMIC DNA]</scope>
    <source>
        <strain evidence="1">Cupriavidus sp. LMG 19464</strain>
    </source>
</reference>
<evidence type="ECO:0000313" key="2">
    <source>
        <dbReference type="Proteomes" id="UP000256780"/>
    </source>
</evidence>
<sequence>MHRVQKQKAPHQAGPHRIVYRYFRSASGNNACGRF</sequence>
<dbReference type="EMBL" id="OFSQ01000030">
    <property type="protein sequence ID" value="SOY60442.1"/>
    <property type="molecule type" value="Genomic_DNA"/>
</dbReference>
<evidence type="ECO:0000313" key="1">
    <source>
        <dbReference type="EMBL" id="SOY60442.1"/>
    </source>
</evidence>
<name>A0A975X6I3_9BURK</name>
<gene>
    <name evidence="1" type="ORF">CBM2587_B100103</name>
</gene>
<proteinExistence type="predicted"/>
<organism evidence="1 2">
    <name type="scientific">Cupriavidus taiwanensis</name>
    <dbReference type="NCBI Taxonomy" id="164546"/>
    <lineage>
        <taxon>Bacteria</taxon>
        <taxon>Pseudomonadati</taxon>
        <taxon>Pseudomonadota</taxon>
        <taxon>Betaproteobacteria</taxon>
        <taxon>Burkholderiales</taxon>
        <taxon>Burkholderiaceae</taxon>
        <taxon>Cupriavidus</taxon>
    </lineage>
</organism>